<dbReference type="CDD" id="cd03230">
    <property type="entry name" value="ABC_DR_subfamily_A"/>
    <property type="match status" value="1"/>
</dbReference>
<keyword evidence="3 5" id="KW-0067">ATP-binding</keyword>
<dbReference type="SUPFAM" id="SSF52540">
    <property type="entry name" value="P-loop containing nucleoside triphosphate hydrolases"/>
    <property type="match status" value="1"/>
</dbReference>
<evidence type="ECO:0000313" key="6">
    <source>
        <dbReference type="Proteomes" id="UP000278804"/>
    </source>
</evidence>
<keyword evidence="2" id="KW-0547">Nucleotide-binding</keyword>
<dbReference type="Gene3D" id="3.40.50.300">
    <property type="entry name" value="P-loop containing nucleotide triphosphate hydrolases"/>
    <property type="match status" value="1"/>
</dbReference>
<evidence type="ECO:0000256" key="2">
    <source>
        <dbReference type="ARBA" id="ARBA00022741"/>
    </source>
</evidence>
<dbReference type="Proteomes" id="UP000278804">
    <property type="component" value="Chromosome"/>
</dbReference>
<dbReference type="PANTHER" id="PTHR42939:SF1">
    <property type="entry name" value="ABC TRANSPORTER ATP-BINDING PROTEIN ALBC-RELATED"/>
    <property type="match status" value="1"/>
</dbReference>
<dbReference type="GO" id="GO:0016887">
    <property type="term" value="F:ATP hydrolysis activity"/>
    <property type="evidence" value="ECO:0007669"/>
    <property type="project" value="InterPro"/>
</dbReference>
<dbReference type="EMBL" id="CP034234">
    <property type="protein sequence ID" value="AZK43545.1"/>
    <property type="molecule type" value="Genomic_DNA"/>
</dbReference>
<sequence>MNNENGLVISHLNKHYGKNQVLKNINLNLESGKIVGLCGPNGAGKTTLIKTIVGLLRDYHGDIQVCGNPVGPDSKAVVSYLPDVEYLAPNLTGLKAARLYSDMYADFDMGVLEDLFLKMKLDGSMPVSKMSKGMREKFQLALCLSRKARIYIFDEPIAGVDPASRDSIIETILSNYTQDALLIISTHLIQDIEGVLDEVVFIKDGAILMHENCDDLREARGQTIDEIFREEFKW</sequence>
<dbReference type="PANTHER" id="PTHR42939">
    <property type="entry name" value="ABC TRANSPORTER ATP-BINDING PROTEIN ALBC-RELATED"/>
    <property type="match status" value="1"/>
</dbReference>
<dbReference type="InterPro" id="IPR003439">
    <property type="entry name" value="ABC_transporter-like_ATP-bd"/>
</dbReference>
<evidence type="ECO:0000313" key="5">
    <source>
        <dbReference type="EMBL" id="AZK43545.1"/>
    </source>
</evidence>
<organism evidence="5 6">
    <name type="scientific">Erysipelothrix piscisicarius</name>
    <dbReference type="NCBI Taxonomy" id="2485784"/>
    <lineage>
        <taxon>Bacteria</taxon>
        <taxon>Bacillati</taxon>
        <taxon>Bacillota</taxon>
        <taxon>Erysipelotrichia</taxon>
        <taxon>Erysipelotrichales</taxon>
        <taxon>Erysipelotrichaceae</taxon>
        <taxon>Erysipelothrix</taxon>
    </lineage>
</organism>
<dbReference type="InterPro" id="IPR051782">
    <property type="entry name" value="ABC_Transporter_VariousFunc"/>
</dbReference>
<dbReference type="InterPro" id="IPR003593">
    <property type="entry name" value="AAA+_ATPase"/>
</dbReference>
<proteinExistence type="predicted"/>
<dbReference type="KEGG" id="eri:EEI45_00865"/>
<dbReference type="Pfam" id="PF00005">
    <property type="entry name" value="ABC_tran"/>
    <property type="match status" value="1"/>
</dbReference>
<accession>A0A3S8RKY8</accession>
<dbReference type="SMART" id="SM00382">
    <property type="entry name" value="AAA"/>
    <property type="match status" value="1"/>
</dbReference>
<evidence type="ECO:0000256" key="3">
    <source>
        <dbReference type="ARBA" id="ARBA00022840"/>
    </source>
</evidence>
<protein>
    <submittedName>
        <fullName evidence="5">ABC transporter ATP-binding protein</fullName>
    </submittedName>
</protein>
<feature type="domain" description="ABC transporter" evidence="4">
    <location>
        <begin position="7"/>
        <end position="229"/>
    </location>
</feature>
<evidence type="ECO:0000256" key="1">
    <source>
        <dbReference type="ARBA" id="ARBA00022448"/>
    </source>
</evidence>
<dbReference type="RefSeq" id="WP_125163767.1">
    <property type="nucleotide sequence ID" value="NZ_CP034234.1"/>
</dbReference>
<evidence type="ECO:0000259" key="4">
    <source>
        <dbReference type="PROSITE" id="PS50893"/>
    </source>
</evidence>
<keyword evidence="1" id="KW-0813">Transport</keyword>
<keyword evidence="6" id="KW-1185">Reference proteome</keyword>
<reference evidence="5 6" key="1">
    <citation type="journal article" date="2020" name="Int. J. Syst. Evol. Microbiol.">
        <title>Description of Erysipelothrix piscisicarius sp. nov., an emergent fish pathogen, and assessment of virulence using a tiger barb (Puntigrus tetrazona) infection model.</title>
        <authorList>
            <person name="Pomaranski E.K."/>
            <person name="Griffin M.J."/>
            <person name="Camus A.C."/>
            <person name="Armwood A.R."/>
            <person name="Shelley J."/>
            <person name="Waldbieser G.C."/>
            <person name="LaFrentz B.R."/>
            <person name="Garcia J.C."/>
            <person name="Yanong R."/>
            <person name="Soto E."/>
        </authorList>
    </citation>
    <scope>NUCLEOTIDE SEQUENCE [LARGE SCALE GENOMIC DNA]</scope>
    <source>
        <strain evidence="5 6">15TAL0474</strain>
    </source>
</reference>
<dbReference type="InterPro" id="IPR027417">
    <property type="entry name" value="P-loop_NTPase"/>
</dbReference>
<name>A0A3S8RKY8_9FIRM</name>
<dbReference type="AlphaFoldDB" id="A0A3S8RKY8"/>
<dbReference type="PROSITE" id="PS50893">
    <property type="entry name" value="ABC_TRANSPORTER_2"/>
    <property type="match status" value="1"/>
</dbReference>
<dbReference type="GO" id="GO:0005524">
    <property type="term" value="F:ATP binding"/>
    <property type="evidence" value="ECO:0007669"/>
    <property type="project" value="UniProtKB-KW"/>
</dbReference>
<gene>
    <name evidence="5" type="ORF">EEI45_00865</name>
</gene>